<proteinExistence type="predicted"/>
<organism evidence="1">
    <name type="scientific">Siphoviridae sp. ctkfY9</name>
    <dbReference type="NCBI Taxonomy" id="2823597"/>
    <lineage>
        <taxon>Viruses</taxon>
        <taxon>Duplodnaviria</taxon>
        <taxon>Heunggongvirae</taxon>
        <taxon>Uroviricota</taxon>
        <taxon>Caudoviricetes</taxon>
    </lineage>
</organism>
<dbReference type="EMBL" id="BK014688">
    <property type="protein sequence ID" value="DAD67848.1"/>
    <property type="molecule type" value="Genomic_DNA"/>
</dbReference>
<accession>A0A8S5LD28</accession>
<evidence type="ECO:0000313" key="1">
    <source>
        <dbReference type="EMBL" id="DAD67848.1"/>
    </source>
</evidence>
<name>A0A8S5LD28_9CAUD</name>
<sequence length="183" mass="21297">MNATLFFDWGFENKKYKEAKLKKESDKILNELHTSPVDRSWYYRVGNYWYRYTYTNYSGSTYGWTSLGKRDDIDELIPYFSSASILYLINCSAKKIVFPQITLDGLLYEIQFSDVGEDGINDKNTIISIPPKYGNNITVFKSNGISGRSYINFNTTNLVGKRPYIEVGQREDPMKLRKKIIIE</sequence>
<reference evidence="1" key="1">
    <citation type="journal article" date="2021" name="Proc. Natl. Acad. Sci. U.S.A.">
        <title>A Catalog of Tens of Thousands of Viruses from Human Metagenomes Reveals Hidden Associations with Chronic Diseases.</title>
        <authorList>
            <person name="Tisza M.J."/>
            <person name="Buck C.B."/>
        </authorList>
    </citation>
    <scope>NUCLEOTIDE SEQUENCE</scope>
    <source>
        <strain evidence="1">CtkfY9</strain>
    </source>
</reference>
<protein>
    <submittedName>
        <fullName evidence="1">Uncharacterized protein</fullName>
    </submittedName>
</protein>